<name>A0A0C9Y260_9AGAR</name>
<evidence type="ECO:0000313" key="2">
    <source>
        <dbReference type="EMBL" id="KIK02153.1"/>
    </source>
</evidence>
<evidence type="ECO:0000313" key="3">
    <source>
        <dbReference type="Proteomes" id="UP000054477"/>
    </source>
</evidence>
<organism evidence="2 3">
    <name type="scientific">Laccaria amethystina LaAM-08-1</name>
    <dbReference type="NCBI Taxonomy" id="1095629"/>
    <lineage>
        <taxon>Eukaryota</taxon>
        <taxon>Fungi</taxon>
        <taxon>Dikarya</taxon>
        <taxon>Basidiomycota</taxon>
        <taxon>Agaricomycotina</taxon>
        <taxon>Agaricomycetes</taxon>
        <taxon>Agaricomycetidae</taxon>
        <taxon>Agaricales</taxon>
        <taxon>Agaricineae</taxon>
        <taxon>Hydnangiaceae</taxon>
        <taxon>Laccaria</taxon>
    </lineage>
</organism>
<proteinExistence type="predicted"/>
<reference evidence="2 3" key="1">
    <citation type="submission" date="2014-04" db="EMBL/GenBank/DDBJ databases">
        <authorList>
            <consortium name="DOE Joint Genome Institute"/>
            <person name="Kuo A."/>
            <person name="Kohler A."/>
            <person name="Nagy L.G."/>
            <person name="Floudas D."/>
            <person name="Copeland A."/>
            <person name="Barry K.W."/>
            <person name="Cichocki N."/>
            <person name="Veneault-Fourrey C."/>
            <person name="LaButti K."/>
            <person name="Lindquist E.A."/>
            <person name="Lipzen A."/>
            <person name="Lundell T."/>
            <person name="Morin E."/>
            <person name="Murat C."/>
            <person name="Sun H."/>
            <person name="Tunlid A."/>
            <person name="Henrissat B."/>
            <person name="Grigoriev I.V."/>
            <person name="Hibbett D.S."/>
            <person name="Martin F."/>
            <person name="Nordberg H.P."/>
            <person name="Cantor M.N."/>
            <person name="Hua S.X."/>
        </authorList>
    </citation>
    <scope>NUCLEOTIDE SEQUENCE [LARGE SCALE GENOMIC DNA]</scope>
    <source>
        <strain evidence="2 3">LaAM-08-1</strain>
    </source>
</reference>
<evidence type="ECO:0000256" key="1">
    <source>
        <dbReference type="SAM" id="MobiDB-lite"/>
    </source>
</evidence>
<dbReference type="OrthoDB" id="2864393at2759"/>
<dbReference type="HOGENOM" id="CLU_412807_0_0_1"/>
<protein>
    <submittedName>
        <fullName evidence="2">Uncharacterized protein</fullName>
    </submittedName>
</protein>
<gene>
    <name evidence="2" type="ORF">K443DRAFT_131977</name>
</gene>
<accession>A0A0C9Y260</accession>
<reference evidence="3" key="2">
    <citation type="submission" date="2015-01" db="EMBL/GenBank/DDBJ databases">
        <title>Evolutionary Origins and Diversification of the Mycorrhizal Mutualists.</title>
        <authorList>
            <consortium name="DOE Joint Genome Institute"/>
            <consortium name="Mycorrhizal Genomics Consortium"/>
            <person name="Kohler A."/>
            <person name="Kuo A."/>
            <person name="Nagy L.G."/>
            <person name="Floudas D."/>
            <person name="Copeland A."/>
            <person name="Barry K.W."/>
            <person name="Cichocki N."/>
            <person name="Veneault-Fourrey C."/>
            <person name="LaButti K."/>
            <person name="Lindquist E.A."/>
            <person name="Lipzen A."/>
            <person name="Lundell T."/>
            <person name="Morin E."/>
            <person name="Murat C."/>
            <person name="Riley R."/>
            <person name="Ohm R."/>
            <person name="Sun H."/>
            <person name="Tunlid A."/>
            <person name="Henrissat B."/>
            <person name="Grigoriev I.V."/>
            <person name="Hibbett D.S."/>
            <person name="Martin F."/>
        </authorList>
    </citation>
    <scope>NUCLEOTIDE SEQUENCE [LARGE SCALE GENOMIC DNA]</scope>
    <source>
        <strain evidence="3">LaAM-08-1</strain>
    </source>
</reference>
<dbReference type="AlphaFoldDB" id="A0A0C9Y260"/>
<dbReference type="EMBL" id="KN838596">
    <property type="protein sequence ID" value="KIK02153.1"/>
    <property type="molecule type" value="Genomic_DNA"/>
</dbReference>
<sequence>MALELLQRVFLECGDERKSEEFRPKPGEFVPSLAFTRSDVHSNNQHQKEESRYRRGYIDERELDGFPVGRKMFRKRKVVRSVKLETHIVTLIYLTKIVVHDVDPAETLAKYSTTEWKSLREWVIGVWDLYGSERRNGISEALKPAASKVSQGVGDGGLVEVERKWNIHGSMRMDGSSILEANDDKETRPPGLRVGAGFEPHDVEFSTKTKESRMTEDEEALHGQADFGPTWRSFSPGGTNMSKLFRSLKRKAFPQVNPSIARKDTDFTTMPTKRETAAGPSSSKETPTPPIWMIPLPPDIIYYIVEEHVESNFLLTIKALSLTCRSLVPYCRTHLFRKITIGYPPKLPRRCPYPPAEQFSKLIDEAPDILNYISELHIIHIGERNTHILDERPITREESSLCRILTHNMQKLSSLYLIHNGDWALLCPAVREAFHAVFQLPTLVNISLENVKLPVNLLGLFRNAKKLEFCVSPSAPMASLRQFVSGHLAEPETLCIRNENGFNIKNFFHAEAAISFACLRSLKFEGSARVISQLQSFFNSCANILTSLSICLRSSTMAPDSRLDLSGLQALTTLYFSTEYPLYLPGSALETVPRRKLEWFTAVLKTFRETNVVEYICITVDISTMLRFHEFGWSSLDNAFTRPHTWLRLYMFEVFLCTAPYHTKL</sequence>
<dbReference type="Proteomes" id="UP000054477">
    <property type="component" value="Unassembled WGS sequence"/>
</dbReference>
<keyword evidence="3" id="KW-1185">Reference proteome</keyword>
<feature type="region of interest" description="Disordered" evidence="1">
    <location>
        <begin position="268"/>
        <end position="289"/>
    </location>
</feature>